<dbReference type="PANTHER" id="PTHR37828">
    <property type="entry name" value="GSR2449 PROTEIN"/>
    <property type="match status" value="1"/>
</dbReference>
<dbReference type="Proteomes" id="UP000199008">
    <property type="component" value="Unassembled WGS sequence"/>
</dbReference>
<dbReference type="STRING" id="576118.SAMN05216216_101291"/>
<keyword evidence="4" id="KW-1185">Reference proteome</keyword>
<feature type="domain" description="YCII-related" evidence="2">
    <location>
        <begin position="13"/>
        <end position="82"/>
    </location>
</feature>
<dbReference type="Pfam" id="PF03795">
    <property type="entry name" value="YCII"/>
    <property type="match status" value="1"/>
</dbReference>
<protein>
    <submittedName>
        <fullName evidence="3">Uncharacterized conserved protein YciI, contains a putative active-site phosphohistidine</fullName>
    </submittedName>
</protein>
<evidence type="ECO:0000313" key="3">
    <source>
        <dbReference type="EMBL" id="SDK27354.1"/>
    </source>
</evidence>
<dbReference type="RefSeq" id="WP_092983923.1">
    <property type="nucleotide sequence ID" value="NZ_FNFY01000001.1"/>
</dbReference>
<evidence type="ECO:0000313" key="4">
    <source>
        <dbReference type="Proteomes" id="UP000199008"/>
    </source>
</evidence>
<dbReference type="InterPro" id="IPR005545">
    <property type="entry name" value="YCII"/>
</dbReference>
<dbReference type="AlphaFoldDB" id="A0A1G9AKJ8"/>
<dbReference type="EMBL" id="FNFY01000001">
    <property type="protein sequence ID" value="SDK27354.1"/>
    <property type="molecule type" value="Genomic_DNA"/>
</dbReference>
<gene>
    <name evidence="3" type="ORF">SAMN05216216_101291</name>
</gene>
<accession>A0A1G9AKJ8</accession>
<dbReference type="Gene3D" id="3.30.70.1060">
    <property type="entry name" value="Dimeric alpha+beta barrel"/>
    <property type="match status" value="1"/>
</dbReference>
<sequence>MKYFAVFLPMMDEQKSKDYREEHLNFLEDLRSNDTVIMNGRFTDGAGGLVIYKGNDQDEIKALVEQDPYIINGARYYEMHEWDMVSNYNI</sequence>
<reference evidence="4" key="1">
    <citation type="submission" date="2016-10" db="EMBL/GenBank/DDBJ databases">
        <authorList>
            <person name="Varghese N."/>
            <person name="Submissions S."/>
        </authorList>
    </citation>
    <scope>NUCLEOTIDE SEQUENCE [LARGE SCALE GENOMIC DNA]</scope>
    <source>
        <strain evidence="4">CGMCC 1.8895</strain>
    </source>
</reference>
<evidence type="ECO:0000259" key="2">
    <source>
        <dbReference type="Pfam" id="PF03795"/>
    </source>
</evidence>
<dbReference type="OrthoDB" id="162319at2"/>
<dbReference type="SUPFAM" id="SSF54909">
    <property type="entry name" value="Dimeric alpha+beta barrel"/>
    <property type="match status" value="1"/>
</dbReference>
<dbReference type="InterPro" id="IPR011008">
    <property type="entry name" value="Dimeric_a/b-barrel"/>
</dbReference>
<proteinExistence type="inferred from homology"/>
<name>A0A1G9AKJ8_9BACL</name>
<evidence type="ECO:0000256" key="1">
    <source>
        <dbReference type="ARBA" id="ARBA00007689"/>
    </source>
</evidence>
<dbReference type="PANTHER" id="PTHR37828:SF1">
    <property type="entry name" value="YCII-RELATED DOMAIN-CONTAINING PROTEIN"/>
    <property type="match status" value="1"/>
</dbReference>
<organism evidence="3 4">
    <name type="scientific">Lacicoccus qingdaonensis</name>
    <dbReference type="NCBI Taxonomy" id="576118"/>
    <lineage>
        <taxon>Bacteria</taxon>
        <taxon>Bacillati</taxon>
        <taxon>Bacillota</taxon>
        <taxon>Bacilli</taxon>
        <taxon>Bacillales</taxon>
        <taxon>Salinicoccaceae</taxon>
        <taxon>Lacicoccus</taxon>
    </lineage>
</organism>
<comment type="similarity">
    <text evidence="1">Belongs to the YciI family.</text>
</comment>